<dbReference type="InterPro" id="IPR008988">
    <property type="entry name" value="Transcriptional_repressor_C"/>
</dbReference>
<protein>
    <submittedName>
        <fullName evidence="3">Iron transporter</fullName>
    </submittedName>
</protein>
<evidence type="ECO:0000256" key="1">
    <source>
        <dbReference type="ARBA" id="ARBA00023004"/>
    </source>
</evidence>
<dbReference type="InterPro" id="IPR038157">
    <property type="entry name" value="FeoA_core_dom"/>
</dbReference>
<sequence length="76" mass="8232">MTLLSACTKGGIAKVVKINAKGALKQRLISFGLMKGAEVKMLECGLTKSTYEIKIGNVNIALRREEAELIEVSDVH</sequence>
<evidence type="ECO:0000313" key="4">
    <source>
        <dbReference type="Proteomes" id="UP000228859"/>
    </source>
</evidence>
<dbReference type="SMART" id="SM00899">
    <property type="entry name" value="FeoA"/>
    <property type="match status" value="1"/>
</dbReference>
<dbReference type="SUPFAM" id="SSF50037">
    <property type="entry name" value="C-terminal domain of transcriptional repressors"/>
    <property type="match status" value="1"/>
</dbReference>
<evidence type="ECO:0000313" key="3">
    <source>
        <dbReference type="EMBL" id="DAB37847.1"/>
    </source>
</evidence>
<dbReference type="Gene3D" id="2.30.30.90">
    <property type="match status" value="1"/>
</dbReference>
<gene>
    <name evidence="3" type="ORF">CFH83_09030</name>
</gene>
<dbReference type="PANTHER" id="PTHR42954:SF2">
    <property type="entry name" value="FE(2+) TRANSPORT PROTEIN A"/>
    <property type="match status" value="1"/>
</dbReference>
<dbReference type="AlphaFoldDB" id="A0A2D3WGI1"/>
<dbReference type="Pfam" id="PF04023">
    <property type="entry name" value="FeoA"/>
    <property type="match status" value="1"/>
</dbReference>
<feature type="domain" description="Ferrous iron transporter FeoA-like" evidence="2">
    <location>
        <begin position="2"/>
        <end position="74"/>
    </location>
</feature>
<dbReference type="InterPro" id="IPR007167">
    <property type="entry name" value="Fe-transptr_FeoA-like"/>
</dbReference>
<accession>A0A2D3WGI1</accession>
<dbReference type="EMBL" id="DLUI01000129">
    <property type="protein sequence ID" value="DAB37847.1"/>
    <property type="molecule type" value="Genomic_DNA"/>
</dbReference>
<evidence type="ECO:0000259" key="2">
    <source>
        <dbReference type="SMART" id="SM00899"/>
    </source>
</evidence>
<dbReference type="InterPro" id="IPR052713">
    <property type="entry name" value="FeoA"/>
</dbReference>
<keyword evidence="1" id="KW-0408">Iron</keyword>
<dbReference type="PANTHER" id="PTHR42954">
    <property type="entry name" value="FE(2+) TRANSPORT PROTEIN A"/>
    <property type="match status" value="1"/>
</dbReference>
<dbReference type="GO" id="GO:0046914">
    <property type="term" value="F:transition metal ion binding"/>
    <property type="evidence" value="ECO:0007669"/>
    <property type="project" value="InterPro"/>
</dbReference>
<reference evidence="3 4" key="1">
    <citation type="journal article" date="2017" name="Front. Microbiol.">
        <title>Comparative Genomic Analysis of the Class Epsilonproteobacteria and Proposed Reclassification to Epsilonbacteraeota (phyl. nov.).</title>
        <authorList>
            <person name="Waite D.W."/>
            <person name="Vanwonterghem I."/>
            <person name="Rinke C."/>
            <person name="Parks D.H."/>
            <person name="Zhang Y."/>
            <person name="Takai K."/>
            <person name="Sievert S.M."/>
            <person name="Simon J."/>
            <person name="Campbell B.J."/>
            <person name="Hanson T.E."/>
            <person name="Woyke T."/>
            <person name="Klotz M.G."/>
            <person name="Hugenholtz P."/>
        </authorList>
    </citation>
    <scope>NUCLEOTIDE SEQUENCE [LARGE SCALE GENOMIC DNA]</scope>
    <source>
        <strain evidence="3">UBA12443</strain>
    </source>
</reference>
<organism evidence="3 4">
    <name type="scientific">Sulfuricurvum kujiense</name>
    <dbReference type="NCBI Taxonomy" id="148813"/>
    <lineage>
        <taxon>Bacteria</taxon>
        <taxon>Pseudomonadati</taxon>
        <taxon>Campylobacterota</taxon>
        <taxon>Epsilonproteobacteria</taxon>
        <taxon>Campylobacterales</taxon>
        <taxon>Sulfurimonadaceae</taxon>
        <taxon>Sulfuricurvum</taxon>
    </lineage>
</organism>
<proteinExistence type="predicted"/>
<dbReference type="Proteomes" id="UP000228859">
    <property type="component" value="Unassembled WGS sequence"/>
</dbReference>
<name>A0A2D3WGI1_9BACT</name>
<comment type="caution">
    <text evidence="3">The sequence shown here is derived from an EMBL/GenBank/DDBJ whole genome shotgun (WGS) entry which is preliminary data.</text>
</comment>